<evidence type="ECO:0000313" key="2">
    <source>
        <dbReference type="Proteomes" id="UP000267606"/>
    </source>
</evidence>
<dbReference type="EMBL" id="UZAJ01006058">
    <property type="protein sequence ID" value="VDO46445.1"/>
    <property type="molecule type" value="Genomic_DNA"/>
</dbReference>
<reference evidence="3" key="1">
    <citation type="submission" date="2016-06" db="UniProtKB">
        <authorList>
            <consortium name="WormBaseParasite"/>
        </authorList>
    </citation>
    <scope>IDENTIFICATION</scope>
</reference>
<reference evidence="1 2" key="2">
    <citation type="submission" date="2018-11" db="EMBL/GenBank/DDBJ databases">
        <authorList>
            <consortium name="Pathogen Informatics"/>
        </authorList>
    </citation>
    <scope>NUCLEOTIDE SEQUENCE [LARGE SCALE GENOMIC DNA]</scope>
</reference>
<accession>A0A183HFY9</accession>
<gene>
    <name evidence="1" type="ORF">OFLC_LOCUS6403</name>
</gene>
<evidence type="ECO:0000313" key="3">
    <source>
        <dbReference type="WBParaSite" id="OFLC_0000640001-mRNA-1"/>
    </source>
</evidence>
<dbReference type="AlphaFoldDB" id="A0A183HFY9"/>
<organism evidence="3">
    <name type="scientific">Onchocerca flexuosa</name>
    <dbReference type="NCBI Taxonomy" id="387005"/>
    <lineage>
        <taxon>Eukaryota</taxon>
        <taxon>Metazoa</taxon>
        <taxon>Ecdysozoa</taxon>
        <taxon>Nematoda</taxon>
        <taxon>Chromadorea</taxon>
        <taxon>Rhabditida</taxon>
        <taxon>Spirurina</taxon>
        <taxon>Spiruromorpha</taxon>
        <taxon>Filarioidea</taxon>
        <taxon>Onchocercidae</taxon>
        <taxon>Onchocerca</taxon>
    </lineage>
</organism>
<sequence>MMKEIDGEDREKIIDSGVYAALQEEESLTDLVTLRTSFTTENYEAIVGIRSETLAQCMNGLGFEVKEEELAILTAFCSLQSCNGMAGNDKIQKIAAKLLNCLRIHLTAFCDTINETIYKCLMNVTALMLMKSNTQRNA</sequence>
<name>A0A183HFY9_9BILA</name>
<dbReference type="WBParaSite" id="OFLC_0000640001-mRNA-1">
    <property type="protein sequence ID" value="OFLC_0000640001-mRNA-1"/>
    <property type="gene ID" value="OFLC_0000640001"/>
</dbReference>
<proteinExistence type="predicted"/>
<keyword evidence="2" id="KW-1185">Reference proteome</keyword>
<dbReference type="Proteomes" id="UP000267606">
    <property type="component" value="Unassembled WGS sequence"/>
</dbReference>
<dbReference type="STRING" id="387005.A0A183HFY9"/>
<evidence type="ECO:0000313" key="1">
    <source>
        <dbReference type="EMBL" id="VDO46445.1"/>
    </source>
</evidence>
<protein>
    <submittedName>
        <fullName evidence="3">WAPL domain-containing protein</fullName>
    </submittedName>
</protein>